<evidence type="ECO:0000256" key="4">
    <source>
        <dbReference type="ARBA" id="ARBA00022840"/>
    </source>
</evidence>
<evidence type="ECO:0000256" key="3">
    <source>
        <dbReference type="ARBA" id="ARBA00022741"/>
    </source>
</evidence>
<dbReference type="CDD" id="cd03224">
    <property type="entry name" value="ABC_TM1139_LivF_branched"/>
    <property type="match status" value="1"/>
</dbReference>
<dbReference type="Proteomes" id="UP001501138">
    <property type="component" value="Unassembled WGS sequence"/>
</dbReference>
<dbReference type="InterPro" id="IPR027417">
    <property type="entry name" value="P-loop_NTPase"/>
</dbReference>
<dbReference type="SUPFAM" id="SSF52540">
    <property type="entry name" value="P-loop containing nucleoside triphosphate hydrolases"/>
    <property type="match status" value="1"/>
</dbReference>
<keyword evidence="5" id="KW-0029">Amino-acid transport</keyword>
<keyword evidence="9" id="KW-1185">Reference proteome</keyword>
<evidence type="ECO:0000256" key="1">
    <source>
        <dbReference type="ARBA" id="ARBA00005417"/>
    </source>
</evidence>
<organism evidence="8 9">
    <name type="scientific">Isoptericola hypogeus</name>
    <dbReference type="NCBI Taxonomy" id="300179"/>
    <lineage>
        <taxon>Bacteria</taxon>
        <taxon>Bacillati</taxon>
        <taxon>Actinomycetota</taxon>
        <taxon>Actinomycetes</taxon>
        <taxon>Micrococcales</taxon>
        <taxon>Promicromonosporaceae</taxon>
        <taxon>Isoptericola</taxon>
    </lineage>
</organism>
<comment type="similarity">
    <text evidence="1">Belongs to the ABC transporter superfamily.</text>
</comment>
<feature type="region of interest" description="Disordered" evidence="6">
    <location>
        <begin position="1"/>
        <end position="31"/>
    </location>
</feature>
<dbReference type="InterPro" id="IPR017871">
    <property type="entry name" value="ABC_transporter-like_CS"/>
</dbReference>
<evidence type="ECO:0000256" key="5">
    <source>
        <dbReference type="ARBA" id="ARBA00022970"/>
    </source>
</evidence>
<keyword evidence="3" id="KW-0547">Nucleotide-binding</keyword>
<dbReference type="PROSITE" id="PS50893">
    <property type="entry name" value="ABC_TRANSPORTER_2"/>
    <property type="match status" value="1"/>
</dbReference>
<dbReference type="PANTHER" id="PTHR43820">
    <property type="entry name" value="HIGH-AFFINITY BRANCHED-CHAIN AMINO ACID TRANSPORT ATP-BINDING PROTEIN LIVF"/>
    <property type="match status" value="1"/>
</dbReference>
<dbReference type="Pfam" id="PF00005">
    <property type="entry name" value="ABC_tran"/>
    <property type="match status" value="1"/>
</dbReference>
<dbReference type="InterPro" id="IPR003593">
    <property type="entry name" value="AAA+_ATPase"/>
</dbReference>
<comment type="caution">
    <text evidence="8">The sequence shown here is derived from an EMBL/GenBank/DDBJ whole genome shotgun (WGS) entry which is preliminary data.</text>
</comment>
<evidence type="ECO:0000259" key="7">
    <source>
        <dbReference type="PROSITE" id="PS50893"/>
    </source>
</evidence>
<evidence type="ECO:0000313" key="8">
    <source>
        <dbReference type="EMBL" id="GAA1734122.1"/>
    </source>
</evidence>
<dbReference type="InterPro" id="IPR052156">
    <property type="entry name" value="BCAA_Transport_ATP-bd_LivF"/>
</dbReference>
<feature type="domain" description="ABC transporter" evidence="7">
    <location>
        <begin position="36"/>
        <end position="270"/>
    </location>
</feature>
<evidence type="ECO:0000256" key="6">
    <source>
        <dbReference type="SAM" id="MobiDB-lite"/>
    </source>
</evidence>
<gene>
    <name evidence="8" type="ORF">GCM10009809_31810</name>
</gene>
<reference evidence="8 9" key="1">
    <citation type="journal article" date="2019" name="Int. J. Syst. Evol. Microbiol.">
        <title>The Global Catalogue of Microorganisms (GCM) 10K type strain sequencing project: providing services to taxonomists for standard genome sequencing and annotation.</title>
        <authorList>
            <consortium name="The Broad Institute Genomics Platform"/>
            <consortium name="The Broad Institute Genome Sequencing Center for Infectious Disease"/>
            <person name="Wu L."/>
            <person name="Ma J."/>
        </authorList>
    </citation>
    <scope>NUCLEOTIDE SEQUENCE [LARGE SCALE GENOMIC DNA]</scope>
    <source>
        <strain evidence="8 9">JCM 15589</strain>
    </source>
</reference>
<dbReference type="RefSeq" id="WP_344249572.1">
    <property type="nucleotide sequence ID" value="NZ_BAAAPM010000008.1"/>
</dbReference>
<protein>
    <submittedName>
        <fullName evidence="8">ABC transporter ATP-binding protein</fullName>
    </submittedName>
</protein>
<dbReference type="InterPro" id="IPR003439">
    <property type="entry name" value="ABC_transporter-like_ATP-bd"/>
</dbReference>
<dbReference type="PANTHER" id="PTHR43820:SF4">
    <property type="entry name" value="HIGH-AFFINITY BRANCHED-CHAIN AMINO ACID TRANSPORT ATP-BINDING PROTEIN LIVF"/>
    <property type="match status" value="1"/>
</dbReference>
<dbReference type="PROSITE" id="PS00211">
    <property type="entry name" value="ABC_TRANSPORTER_1"/>
    <property type="match status" value="1"/>
</dbReference>
<evidence type="ECO:0000313" key="9">
    <source>
        <dbReference type="Proteomes" id="UP001501138"/>
    </source>
</evidence>
<keyword evidence="4 8" id="KW-0067">ATP-binding</keyword>
<evidence type="ECO:0000256" key="2">
    <source>
        <dbReference type="ARBA" id="ARBA00022448"/>
    </source>
</evidence>
<keyword evidence="2" id="KW-0813">Transport</keyword>
<dbReference type="GO" id="GO:0005524">
    <property type="term" value="F:ATP binding"/>
    <property type="evidence" value="ECO:0007669"/>
    <property type="project" value="UniProtKB-KW"/>
</dbReference>
<dbReference type="EMBL" id="BAAAPM010000008">
    <property type="protein sequence ID" value="GAA1734122.1"/>
    <property type="molecule type" value="Genomic_DNA"/>
</dbReference>
<sequence>MRAATGRTSAGAGSAFVPAPGTAPSSAPGPATAPALEVEGLTVGYTGAPVIDGLSLAVRPGEVVALLGANGAGKTTLLRTLSGLVAPRAGRVLLDGDDLATASVEDRVRRGLAQVPEGRSVVSELTVEENLQLGALWRHPGRAERRAAVARGYELFEPLARRRTSLGHQLSGGERQMLALARALVAAPRVLLLDEPSLGLAPRVVAQLMGVLRDAAQRTGLTVLLAEQNVTSALSIADRGVVLSLGEVVADAPAAHLAADPALRHAYLGF</sequence>
<accession>A0ABN2JNX8</accession>
<proteinExistence type="inferred from homology"/>
<name>A0ABN2JNX8_9MICO</name>
<dbReference type="SMART" id="SM00382">
    <property type="entry name" value="AAA"/>
    <property type="match status" value="1"/>
</dbReference>
<dbReference type="Gene3D" id="3.40.50.300">
    <property type="entry name" value="P-loop containing nucleotide triphosphate hydrolases"/>
    <property type="match status" value="1"/>
</dbReference>